<name>A0A4R3KK02_9BACI</name>
<gene>
    <name evidence="1" type="ORF">EDD72_10264</name>
</gene>
<organism evidence="1 2">
    <name type="scientific">Tepidibacillus fermentans</name>
    <dbReference type="NCBI Taxonomy" id="1281767"/>
    <lineage>
        <taxon>Bacteria</taxon>
        <taxon>Bacillati</taxon>
        <taxon>Bacillota</taxon>
        <taxon>Bacilli</taxon>
        <taxon>Bacillales</taxon>
        <taxon>Bacillaceae</taxon>
        <taxon>Tepidibacillus</taxon>
    </lineage>
</organism>
<keyword evidence="2" id="KW-1185">Reference proteome</keyword>
<dbReference type="OrthoDB" id="1957909at2"/>
<evidence type="ECO:0000313" key="2">
    <source>
        <dbReference type="Proteomes" id="UP000295788"/>
    </source>
</evidence>
<protein>
    <submittedName>
        <fullName evidence="1">Stage III sporulation protein AB</fullName>
    </submittedName>
</protein>
<dbReference type="AlphaFoldDB" id="A0A4R3KK02"/>
<dbReference type="Proteomes" id="UP000295788">
    <property type="component" value="Unassembled WGS sequence"/>
</dbReference>
<dbReference type="Pfam" id="PF09548">
    <property type="entry name" value="Spore_III_AB"/>
    <property type="match status" value="1"/>
</dbReference>
<dbReference type="NCBIfam" id="TIGR02833">
    <property type="entry name" value="spore_III_AB"/>
    <property type="match status" value="1"/>
</dbReference>
<dbReference type="RefSeq" id="WP_132766888.1">
    <property type="nucleotide sequence ID" value="NZ_SMAB01000002.1"/>
</dbReference>
<dbReference type="InterPro" id="IPR014198">
    <property type="entry name" value="Spore_III_AB"/>
</dbReference>
<reference evidence="1 2" key="1">
    <citation type="submission" date="2019-03" db="EMBL/GenBank/DDBJ databases">
        <title>Genomic Encyclopedia of Type Strains, Phase IV (KMG-IV): sequencing the most valuable type-strain genomes for metagenomic binning, comparative biology and taxonomic classification.</title>
        <authorList>
            <person name="Goeker M."/>
        </authorList>
    </citation>
    <scope>NUCLEOTIDE SEQUENCE [LARGE SCALE GENOMIC DNA]</scope>
    <source>
        <strain evidence="1 2">DSM 23802</strain>
    </source>
</reference>
<sequence length="172" mass="19478">MLKLIGATLIIAASTYGGLVVARSYHERPKQLRYLQQGLQMLETEIAYSSRPLHIAMDLIGKRIPGIIGQLFQEMGNNLRTLDGESTFECWQRAIQTTIPKTSLKAQDQQILLQYGHTLGMTDKNDQIKHIQLTVQQLVAEEQLARDDQKIYEKLSKNLGVLLGLLIVILMY</sequence>
<evidence type="ECO:0000313" key="1">
    <source>
        <dbReference type="EMBL" id="TCS84024.1"/>
    </source>
</evidence>
<dbReference type="PIRSF" id="PIRSF021435">
    <property type="entry name" value="SpoIIIAB"/>
    <property type="match status" value="1"/>
</dbReference>
<accession>A0A4R3KK02</accession>
<proteinExistence type="predicted"/>
<dbReference type="EMBL" id="SMAB01000002">
    <property type="protein sequence ID" value="TCS84024.1"/>
    <property type="molecule type" value="Genomic_DNA"/>
</dbReference>
<comment type="caution">
    <text evidence="1">The sequence shown here is derived from an EMBL/GenBank/DDBJ whole genome shotgun (WGS) entry which is preliminary data.</text>
</comment>